<dbReference type="EMBL" id="JBGBPQ010000022">
    <property type="protein sequence ID" value="KAL1503275.1"/>
    <property type="molecule type" value="Genomic_DNA"/>
</dbReference>
<accession>A0AB34IQ64</accession>
<keyword evidence="2" id="KW-1185">Reference proteome</keyword>
<comment type="caution">
    <text evidence="1">The sequence shown here is derived from an EMBL/GenBank/DDBJ whole genome shotgun (WGS) entry which is preliminary data.</text>
</comment>
<sequence length="116" mass="12685">MSVLAEGASNRIVQLPPEPMEDWRALPDGGFKRNSCNMAAFLYEAELTHLYDTLETEELKELQARESSDGRLAFMAHLKSLGVEKLSDRQLFVNALGRAKRAGLLPGQSRAGGAPA</sequence>
<organism evidence="1 2">
    <name type="scientific">Prymnesium parvum</name>
    <name type="common">Toxic golden alga</name>
    <dbReference type="NCBI Taxonomy" id="97485"/>
    <lineage>
        <taxon>Eukaryota</taxon>
        <taxon>Haptista</taxon>
        <taxon>Haptophyta</taxon>
        <taxon>Prymnesiophyceae</taxon>
        <taxon>Prymnesiales</taxon>
        <taxon>Prymnesiaceae</taxon>
        <taxon>Prymnesium</taxon>
    </lineage>
</organism>
<evidence type="ECO:0000313" key="2">
    <source>
        <dbReference type="Proteomes" id="UP001515480"/>
    </source>
</evidence>
<gene>
    <name evidence="1" type="ORF">AB1Y20_011329</name>
</gene>
<dbReference type="AlphaFoldDB" id="A0AB34IQ64"/>
<proteinExistence type="predicted"/>
<protein>
    <submittedName>
        <fullName evidence="1">Uncharacterized protein</fullName>
    </submittedName>
</protein>
<reference evidence="1 2" key="1">
    <citation type="journal article" date="2024" name="Science">
        <title>Giant polyketide synthase enzymes in the biosynthesis of giant marine polyether toxins.</title>
        <authorList>
            <person name="Fallon T.R."/>
            <person name="Shende V.V."/>
            <person name="Wierzbicki I.H."/>
            <person name="Pendleton A.L."/>
            <person name="Watervoot N.F."/>
            <person name="Auber R.P."/>
            <person name="Gonzalez D.J."/>
            <person name="Wisecaver J.H."/>
            <person name="Moore B.S."/>
        </authorList>
    </citation>
    <scope>NUCLEOTIDE SEQUENCE [LARGE SCALE GENOMIC DNA]</scope>
    <source>
        <strain evidence="1 2">12B1</strain>
    </source>
</reference>
<evidence type="ECO:0000313" key="1">
    <source>
        <dbReference type="EMBL" id="KAL1503275.1"/>
    </source>
</evidence>
<name>A0AB34IQ64_PRYPA</name>
<dbReference type="Proteomes" id="UP001515480">
    <property type="component" value="Unassembled WGS sequence"/>
</dbReference>